<dbReference type="PANTHER" id="PTHR10285">
    <property type="entry name" value="URIDINE KINASE"/>
    <property type="match status" value="1"/>
</dbReference>
<dbReference type="Pfam" id="PF00485">
    <property type="entry name" value="PRK"/>
    <property type="match status" value="1"/>
</dbReference>
<dbReference type="GO" id="GO:0005524">
    <property type="term" value="F:ATP binding"/>
    <property type="evidence" value="ECO:0007669"/>
    <property type="project" value="InterPro"/>
</dbReference>
<dbReference type="Proteomes" id="UP000289340">
    <property type="component" value="Chromosome 12"/>
</dbReference>
<feature type="domain" description="Phosphoribulokinase/uridine kinase" evidence="1">
    <location>
        <begin position="132"/>
        <end position="204"/>
    </location>
</feature>
<accession>A0A445HPR7</accession>
<dbReference type="EMBL" id="QZWG01000012">
    <property type="protein sequence ID" value="RZB75778.1"/>
    <property type="molecule type" value="Genomic_DNA"/>
</dbReference>
<sequence length="214" mass="24163">MSEETTSIDYVMEASSRSHFSALRLDGQVPSSATAASSTLDSTLTLNSLPNQPFVIGHYSSFFLLHTFLSFNVPIPKLKRQCDSHVKTTVGNMIIQQLHDHCVVLVNKDLFYHGLNPEELKRVHKYNFNHPECTRKLISGQGVHVPINDFKNHQRSFDSFCQDVNVVLLALVNSSDVIILEGILVFHDQRVWDLLNMKIFVDAALISQLTLQIT</sequence>
<name>A0A445HPR7_GLYSO</name>
<dbReference type="Gene3D" id="3.40.50.300">
    <property type="entry name" value="P-loop containing nucleotide triphosphate hydrolases"/>
    <property type="match status" value="1"/>
</dbReference>
<keyword evidence="2" id="KW-0808">Transferase</keyword>
<dbReference type="AlphaFoldDB" id="A0A445HPR7"/>
<evidence type="ECO:0000259" key="1">
    <source>
        <dbReference type="Pfam" id="PF00485"/>
    </source>
</evidence>
<gene>
    <name evidence="2" type="ORF">D0Y65_034330</name>
</gene>
<keyword evidence="2" id="KW-0418">Kinase</keyword>
<evidence type="ECO:0000313" key="2">
    <source>
        <dbReference type="EMBL" id="RZB75778.1"/>
    </source>
</evidence>
<keyword evidence="3" id="KW-1185">Reference proteome</keyword>
<organism evidence="2 3">
    <name type="scientific">Glycine soja</name>
    <name type="common">Wild soybean</name>
    <dbReference type="NCBI Taxonomy" id="3848"/>
    <lineage>
        <taxon>Eukaryota</taxon>
        <taxon>Viridiplantae</taxon>
        <taxon>Streptophyta</taxon>
        <taxon>Embryophyta</taxon>
        <taxon>Tracheophyta</taxon>
        <taxon>Spermatophyta</taxon>
        <taxon>Magnoliopsida</taxon>
        <taxon>eudicotyledons</taxon>
        <taxon>Gunneridae</taxon>
        <taxon>Pentapetalae</taxon>
        <taxon>rosids</taxon>
        <taxon>fabids</taxon>
        <taxon>Fabales</taxon>
        <taxon>Fabaceae</taxon>
        <taxon>Papilionoideae</taxon>
        <taxon>50 kb inversion clade</taxon>
        <taxon>NPAAA clade</taxon>
        <taxon>indigoferoid/millettioid clade</taxon>
        <taxon>Phaseoleae</taxon>
        <taxon>Glycine</taxon>
        <taxon>Glycine subgen. Soja</taxon>
    </lineage>
</organism>
<dbReference type="GO" id="GO:0016301">
    <property type="term" value="F:kinase activity"/>
    <property type="evidence" value="ECO:0007669"/>
    <property type="project" value="UniProtKB-KW"/>
</dbReference>
<reference evidence="2 3" key="1">
    <citation type="submission" date="2018-09" db="EMBL/GenBank/DDBJ databases">
        <title>A high-quality reference genome of wild soybean provides a powerful tool to mine soybean genomes.</title>
        <authorList>
            <person name="Xie M."/>
            <person name="Chung C.Y.L."/>
            <person name="Li M.-W."/>
            <person name="Wong F.-L."/>
            <person name="Chan T.-F."/>
            <person name="Lam H.-M."/>
        </authorList>
    </citation>
    <scope>NUCLEOTIDE SEQUENCE [LARGE SCALE GENOMIC DNA]</scope>
    <source>
        <strain evidence="3">cv. W05</strain>
        <tissue evidence="2">Hypocotyl of etiolated seedlings</tissue>
    </source>
</reference>
<dbReference type="SUPFAM" id="SSF52540">
    <property type="entry name" value="P-loop containing nucleoside triphosphate hydrolases"/>
    <property type="match status" value="1"/>
</dbReference>
<dbReference type="InterPro" id="IPR006083">
    <property type="entry name" value="PRK/URK"/>
</dbReference>
<evidence type="ECO:0000313" key="3">
    <source>
        <dbReference type="Proteomes" id="UP000289340"/>
    </source>
</evidence>
<protein>
    <submittedName>
        <fullName evidence="2">Uridine kinase-like protein 2, chloroplastic</fullName>
    </submittedName>
</protein>
<proteinExistence type="predicted"/>
<dbReference type="InterPro" id="IPR027417">
    <property type="entry name" value="P-loop_NTPase"/>
</dbReference>
<comment type="caution">
    <text evidence="2">The sequence shown here is derived from an EMBL/GenBank/DDBJ whole genome shotgun (WGS) entry which is preliminary data.</text>
</comment>